<dbReference type="PANTHER" id="PTHR11496:SF104">
    <property type="entry name" value="3-DEOXY-ALPHA-D-MANNO-OCTULOSONATE 8-OXIDASE"/>
    <property type="match status" value="1"/>
</dbReference>
<comment type="similarity">
    <text evidence="1">Belongs to the iron-containing alcohol dehydrogenase family.</text>
</comment>
<dbReference type="GO" id="GO:0046872">
    <property type="term" value="F:metal ion binding"/>
    <property type="evidence" value="ECO:0007669"/>
    <property type="project" value="InterPro"/>
</dbReference>
<dbReference type="AlphaFoldDB" id="A0AAE3VI44"/>
<organism evidence="5 6">
    <name type="scientific">Oligosphaera ethanolica</name>
    <dbReference type="NCBI Taxonomy" id="760260"/>
    <lineage>
        <taxon>Bacteria</taxon>
        <taxon>Pseudomonadati</taxon>
        <taxon>Lentisphaerota</taxon>
        <taxon>Oligosphaeria</taxon>
        <taxon>Oligosphaerales</taxon>
        <taxon>Oligosphaeraceae</taxon>
        <taxon>Oligosphaera</taxon>
    </lineage>
</organism>
<dbReference type="InterPro" id="IPR001670">
    <property type="entry name" value="ADH_Fe/GldA"/>
</dbReference>
<gene>
    <name evidence="5" type="ORF">J3R75_003234</name>
</gene>
<keyword evidence="6" id="KW-1185">Reference proteome</keyword>
<dbReference type="GO" id="GO:0004022">
    <property type="term" value="F:alcohol dehydrogenase (NAD+) activity"/>
    <property type="evidence" value="ECO:0007669"/>
    <property type="project" value="UniProtKB-EC"/>
</dbReference>
<accession>A0AAE3VI44</accession>
<evidence type="ECO:0000259" key="3">
    <source>
        <dbReference type="Pfam" id="PF00465"/>
    </source>
</evidence>
<dbReference type="Pfam" id="PF25137">
    <property type="entry name" value="ADH_Fe_C"/>
    <property type="match status" value="1"/>
</dbReference>
<dbReference type="RefSeq" id="WP_307263464.1">
    <property type="nucleotide sequence ID" value="NZ_JAUSVL010000001.1"/>
</dbReference>
<comment type="caution">
    <text evidence="5">The sequence shown here is derived from an EMBL/GenBank/DDBJ whole genome shotgun (WGS) entry which is preliminary data.</text>
</comment>
<dbReference type="PANTHER" id="PTHR11496">
    <property type="entry name" value="ALCOHOL DEHYDROGENASE"/>
    <property type="match status" value="1"/>
</dbReference>
<proteinExistence type="inferred from homology"/>
<evidence type="ECO:0000313" key="5">
    <source>
        <dbReference type="EMBL" id="MDQ0291127.1"/>
    </source>
</evidence>
<reference evidence="5" key="1">
    <citation type="submission" date="2023-07" db="EMBL/GenBank/DDBJ databases">
        <title>Genomic Encyclopedia of Type Strains, Phase IV (KMG-IV): sequencing the most valuable type-strain genomes for metagenomic binning, comparative biology and taxonomic classification.</title>
        <authorList>
            <person name="Goeker M."/>
        </authorList>
    </citation>
    <scope>NUCLEOTIDE SEQUENCE</scope>
    <source>
        <strain evidence="5">DSM 24202</strain>
    </source>
</reference>
<dbReference type="Gene3D" id="1.20.1090.10">
    <property type="entry name" value="Dehydroquinate synthase-like - alpha domain"/>
    <property type="match status" value="1"/>
</dbReference>
<dbReference type="FunFam" id="3.40.50.1970:FF:000003">
    <property type="entry name" value="Alcohol dehydrogenase, iron-containing"/>
    <property type="match status" value="1"/>
</dbReference>
<evidence type="ECO:0000256" key="2">
    <source>
        <dbReference type="ARBA" id="ARBA00023002"/>
    </source>
</evidence>
<sequence length="393" mass="41685">MNFTYFIPTRILFGAGKLNELATCALPGKKALIVISSGKSMRANGYLDRVIDLLKKNGVGSVVYDKILPNPVKDHVMEGAAVAKTNGCDFVVGLGGGSSIDSAKSIAVMAKNPGDYWDYVSGGSGKGQPLVNGALPIVAITTTAGTGTEADPWTVITKTETQEKIGYGCDATFPTLSIVDPELMLSVPPELTAFQGMDAFFHAAEGYIANVAQPASDLFALESIRLITKYLPIAVKDGSNLEARSAVAWANTLSGMVESTSCCISEHSIEHALSGIHPEIPHGAGLIMLSRAYHDFMSDKAPDRYPAMAAAMGVDISNLPLEKQPKAFVDALATLIVDIGMADISLIDYNVSPEEAEAIAANAWDTMGGLFELDPYRLDITDTTSIIRDAFVK</sequence>
<dbReference type="InterPro" id="IPR056798">
    <property type="entry name" value="ADH_Fe_C"/>
</dbReference>
<evidence type="ECO:0000259" key="4">
    <source>
        <dbReference type="Pfam" id="PF25137"/>
    </source>
</evidence>
<name>A0AAE3VI44_9BACT</name>
<evidence type="ECO:0000313" key="6">
    <source>
        <dbReference type="Proteomes" id="UP001238163"/>
    </source>
</evidence>
<dbReference type="Proteomes" id="UP001238163">
    <property type="component" value="Unassembled WGS sequence"/>
</dbReference>
<dbReference type="EC" id="1.1.1.1" evidence="5"/>
<dbReference type="InterPro" id="IPR039697">
    <property type="entry name" value="Alcohol_dehydrogenase_Fe"/>
</dbReference>
<dbReference type="CDD" id="cd08185">
    <property type="entry name" value="Fe-ADH-like"/>
    <property type="match status" value="1"/>
</dbReference>
<protein>
    <submittedName>
        <fullName evidence="5">Alcohol dehydrogenase</fullName>
        <ecNumber evidence="5">1.1.1.1</ecNumber>
    </submittedName>
</protein>
<dbReference type="SUPFAM" id="SSF56796">
    <property type="entry name" value="Dehydroquinate synthase-like"/>
    <property type="match status" value="1"/>
</dbReference>
<dbReference type="Pfam" id="PF00465">
    <property type="entry name" value="Fe-ADH"/>
    <property type="match status" value="1"/>
</dbReference>
<feature type="domain" description="Fe-containing alcohol dehydrogenase-like C-terminal" evidence="4">
    <location>
        <begin position="192"/>
        <end position="367"/>
    </location>
</feature>
<keyword evidence="2 5" id="KW-0560">Oxidoreductase</keyword>
<dbReference type="Gene3D" id="3.40.50.1970">
    <property type="match status" value="1"/>
</dbReference>
<evidence type="ECO:0000256" key="1">
    <source>
        <dbReference type="ARBA" id="ARBA00007358"/>
    </source>
</evidence>
<dbReference type="EMBL" id="JAUSVL010000001">
    <property type="protein sequence ID" value="MDQ0291127.1"/>
    <property type="molecule type" value="Genomic_DNA"/>
</dbReference>
<feature type="domain" description="Alcohol dehydrogenase iron-type/glycerol dehydrogenase GldA" evidence="3">
    <location>
        <begin position="8"/>
        <end position="181"/>
    </location>
</feature>